<dbReference type="AlphaFoldDB" id="A0A1Q5TB47"/>
<dbReference type="Proteomes" id="UP000186955">
    <property type="component" value="Unassembled WGS sequence"/>
</dbReference>
<feature type="compositionally biased region" description="Polar residues" evidence="1">
    <location>
        <begin position="1"/>
        <end position="11"/>
    </location>
</feature>
<proteinExistence type="predicted"/>
<feature type="compositionally biased region" description="Basic residues" evidence="1">
    <location>
        <begin position="31"/>
        <end position="42"/>
    </location>
</feature>
<comment type="caution">
    <text evidence="2">The sequence shown here is derived from an EMBL/GenBank/DDBJ whole genome shotgun (WGS) entry which is preliminary data.</text>
</comment>
<evidence type="ECO:0000313" key="3">
    <source>
        <dbReference type="Proteomes" id="UP000186955"/>
    </source>
</evidence>
<feature type="region of interest" description="Disordered" evidence="1">
    <location>
        <begin position="1"/>
        <end position="56"/>
    </location>
</feature>
<name>A0A1Q5TB47_9EURO</name>
<dbReference type="EMBL" id="MNBE01000695">
    <property type="protein sequence ID" value="OKO97433.1"/>
    <property type="molecule type" value="Genomic_DNA"/>
</dbReference>
<organism evidence="2 3">
    <name type="scientific">Penicillium subrubescens</name>
    <dbReference type="NCBI Taxonomy" id="1316194"/>
    <lineage>
        <taxon>Eukaryota</taxon>
        <taxon>Fungi</taxon>
        <taxon>Dikarya</taxon>
        <taxon>Ascomycota</taxon>
        <taxon>Pezizomycotina</taxon>
        <taxon>Eurotiomycetes</taxon>
        <taxon>Eurotiomycetidae</taxon>
        <taxon>Eurotiales</taxon>
        <taxon>Aspergillaceae</taxon>
        <taxon>Penicillium</taxon>
    </lineage>
</organism>
<reference evidence="2 3" key="1">
    <citation type="submission" date="2016-10" db="EMBL/GenBank/DDBJ databases">
        <title>Genome sequence of the ascomycete fungus Penicillium subrubescens.</title>
        <authorList>
            <person name="De Vries R.P."/>
            <person name="Peng M."/>
            <person name="Dilokpimol A."/>
            <person name="Hilden K."/>
            <person name="Makela M.R."/>
            <person name="Grigoriev I."/>
            <person name="Riley R."/>
            <person name="Granchi Z."/>
        </authorList>
    </citation>
    <scope>NUCLEOTIDE SEQUENCE [LARGE SCALE GENOMIC DNA]</scope>
    <source>
        <strain evidence="2 3">CBS 132785</strain>
    </source>
</reference>
<dbReference type="STRING" id="1316194.A0A1Q5TB47"/>
<evidence type="ECO:0000256" key="1">
    <source>
        <dbReference type="SAM" id="MobiDB-lite"/>
    </source>
</evidence>
<keyword evidence="3" id="KW-1185">Reference proteome</keyword>
<protein>
    <submittedName>
        <fullName evidence="2">Uncharacterized protein</fullName>
    </submittedName>
</protein>
<accession>A0A1Q5TB47</accession>
<feature type="compositionally biased region" description="Polar residues" evidence="1">
    <location>
        <begin position="43"/>
        <end position="56"/>
    </location>
</feature>
<evidence type="ECO:0000313" key="2">
    <source>
        <dbReference type="EMBL" id="OKO97433.1"/>
    </source>
</evidence>
<gene>
    <name evidence="2" type="ORF">PENSUB_10227</name>
</gene>
<sequence length="245" mass="27571">MAENNQDQTFVVITGDPQKGHGARLSQARSHLAKQYHGKKRSQNTNANTRQDNTRQAQQVIALRRALQAVPPGIRLLLEPPPTPPSVPGVKRMQRFYEDYQYPPAIVRPHMLIEQSVHSQQSNDDDPRIPVLDQARYLLNLSNSVSDIDPSLAQGVTHLKYLLHRTDMDVFWGPLPGAMIWCLVIGARLAQPGSARKWFMMQIQRTCCAMAVETCERVLRCLRTVLVGLDGAQISRPEVSLMSFV</sequence>